<gene>
    <name evidence="11" type="ORF">Daura_25380</name>
</gene>
<keyword evidence="4" id="KW-0808">Transferase</keyword>
<feature type="transmembrane region" description="Helical" evidence="9">
    <location>
        <begin position="39"/>
        <end position="57"/>
    </location>
</feature>
<keyword evidence="8" id="KW-0902">Two-component regulatory system</keyword>
<dbReference type="EMBL" id="CP073767">
    <property type="protein sequence ID" value="UWZ59197.1"/>
    <property type="molecule type" value="Genomic_DNA"/>
</dbReference>
<evidence type="ECO:0000313" key="11">
    <source>
        <dbReference type="EMBL" id="UWZ59197.1"/>
    </source>
</evidence>
<keyword evidence="12" id="KW-1185">Reference proteome</keyword>
<feature type="transmembrane region" description="Helical" evidence="9">
    <location>
        <begin position="12"/>
        <end position="33"/>
    </location>
</feature>
<dbReference type="Proteomes" id="UP001058003">
    <property type="component" value="Chromosome"/>
</dbReference>
<dbReference type="GO" id="GO:0016020">
    <property type="term" value="C:membrane"/>
    <property type="evidence" value="ECO:0007669"/>
    <property type="project" value="InterPro"/>
</dbReference>
<keyword evidence="6 11" id="KW-0418">Kinase</keyword>
<dbReference type="CDD" id="cd16917">
    <property type="entry name" value="HATPase_UhpB-NarQ-NarX-like"/>
    <property type="match status" value="1"/>
</dbReference>
<keyword evidence="9" id="KW-1133">Transmembrane helix</keyword>
<accession>A0A9Q9ISV2</accession>
<evidence type="ECO:0000313" key="12">
    <source>
        <dbReference type="Proteomes" id="UP001058003"/>
    </source>
</evidence>
<name>A0A9Q9ISV2_9ACTN</name>
<protein>
    <recommendedName>
        <fullName evidence="2">histidine kinase</fullName>
        <ecNumber evidence="2">2.7.13.3</ecNumber>
    </recommendedName>
</protein>
<evidence type="ECO:0000256" key="9">
    <source>
        <dbReference type="SAM" id="Phobius"/>
    </source>
</evidence>
<proteinExistence type="predicted"/>
<dbReference type="GO" id="GO:0000155">
    <property type="term" value="F:phosphorelay sensor kinase activity"/>
    <property type="evidence" value="ECO:0007669"/>
    <property type="project" value="InterPro"/>
</dbReference>
<reference evidence="11" key="1">
    <citation type="submission" date="2021-04" db="EMBL/GenBank/DDBJ databases">
        <title>Dactylosporangium aurantiacum NRRL B-8018 full assembly.</title>
        <authorList>
            <person name="Hartkoorn R.C."/>
            <person name="Beaudoing E."/>
            <person name="Hot D."/>
        </authorList>
    </citation>
    <scope>NUCLEOTIDE SEQUENCE</scope>
    <source>
        <strain evidence="11">NRRL B-8018</strain>
    </source>
</reference>
<dbReference type="Pfam" id="PF02518">
    <property type="entry name" value="HATPase_c"/>
    <property type="match status" value="1"/>
</dbReference>
<dbReference type="SMART" id="SM00387">
    <property type="entry name" value="HATPase_c"/>
    <property type="match status" value="1"/>
</dbReference>
<dbReference type="InterPro" id="IPR036890">
    <property type="entry name" value="HATPase_C_sf"/>
</dbReference>
<evidence type="ECO:0000256" key="1">
    <source>
        <dbReference type="ARBA" id="ARBA00000085"/>
    </source>
</evidence>
<dbReference type="GO" id="GO:0005524">
    <property type="term" value="F:ATP binding"/>
    <property type="evidence" value="ECO:0007669"/>
    <property type="project" value="UniProtKB-KW"/>
</dbReference>
<keyword evidence="5" id="KW-0547">Nucleotide-binding</keyword>
<keyword evidence="9" id="KW-0472">Membrane</keyword>
<evidence type="ECO:0000256" key="6">
    <source>
        <dbReference type="ARBA" id="ARBA00022777"/>
    </source>
</evidence>
<evidence type="ECO:0000256" key="7">
    <source>
        <dbReference type="ARBA" id="ARBA00022840"/>
    </source>
</evidence>
<dbReference type="PANTHER" id="PTHR24421">
    <property type="entry name" value="NITRATE/NITRITE SENSOR PROTEIN NARX-RELATED"/>
    <property type="match status" value="1"/>
</dbReference>
<evidence type="ECO:0000256" key="5">
    <source>
        <dbReference type="ARBA" id="ARBA00022741"/>
    </source>
</evidence>
<organism evidence="11 12">
    <name type="scientific">Dactylosporangium aurantiacum</name>
    <dbReference type="NCBI Taxonomy" id="35754"/>
    <lineage>
        <taxon>Bacteria</taxon>
        <taxon>Bacillati</taxon>
        <taxon>Actinomycetota</taxon>
        <taxon>Actinomycetes</taxon>
        <taxon>Micromonosporales</taxon>
        <taxon>Micromonosporaceae</taxon>
        <taxon>Dactylosporangium</taxon>
    </lineage>
</organism>
<dbReference type="Pfam" id="PF07730">
    <property type="entry name" value="HisKA_3"/>
    <property type="match status" value="1"/>
</dbReference>
<dbReference type="Gene3D" id="1.20.5.1930">
    <property type="match status" value="1"/>
</dbReference>
<dbReference type="InterPro" id="IPR050482">
    <property type="entry name" value="Sensor_HK_TwoCompSys"/>
</dbReference>
<dbReference type="AlphaFoldDB" id="A0A9Q9ISV2"/>
<dbReference type="SUPFAM" id="SSF55874">
    <property type="entry name" value="ATPase domain of HSP90 chaperone/DNA topoisomerase II/histidine kinase"/>
    <property type="match status" value="1"/>
</dbReference>
<keyword evidence="9" id="KW-0812">Transmembrane</keyword>
<evidence type="ECO:0000256" key="4">
    <source>
        <dbReference type="ARBA" id="ARBA00022679"/>
    </source>
</evidence>
<evidence type="ECO:0000256" key="8">
    <source>
        <dbReference type="ARBA" id="ARBA00023012"/>
    </source>
</evidence>
<dbReference type="InterPro" id="IPR011712">
    <property type="entry name" value="Sig_transdc_His_kin_sub3_dim/P"/>
</dbReference>
<dbReference type="InterPro" id="IPR003594">
    <property type="entry name" value="HATPase_dom"/>
</dbReference>
<evidence type="ECO:0000256" key="2">
    <source>
        <dbReference type="ARBA" id="ARBA00012438"/>
    </source>
</evidence>
<dbReference type="GO" id="GO:0046983">
    <property type="term" value="F:protein dimerization activity"/>
    <property type="evidence" value="ECO:0007669"/>
    <property type="project" value="InterPro"/>
</dbReference>
<feature type="domain" description="Histidine kinase/HSP90-like ATPase" evidence="10">
    <location>
        <begin position="188"/>
        <end position="281"/>
    </location>
</feature>
<evidence type="ECO:0000256" key="3">
    <source>
        <dbReference type="ARBA" id="ARBA00022553"/>
    </source>
</evidence>
<dbReference type="Gene3D" id="3.30.565.10">
    <property type="entry name" value="Histidine kinase-like ATPase, C-terminal domain"/>
    <property type="match status" value="1"/>
</dbReference>
<evidence type="ECO:0000259" key="10">
    <source>
        <dbReference type="SMART" id="SM00387"/>
    </source>
</evidence>
<dbReference type="RefSeq" id="WP_033362152.1">
    <property type="nucleotide sequence ID" value="NZ_CP073767.1"/>
</dbReference>
<comment type="catalytic activity">
    <reaction evidence="1">
        <text>ATP + protein L-histidine = ADP + protein N-phospho-L-histidine.</text>
        <dbReference type="EC" id="2.7.13.3"/>
    </reaction>
</comment>
<dbReference type="KEGG" id="daur:Daura_25380"/>
<dbReference type="EC" id="2.7.13.3" evidence="2"/>
<keyword evidence="3" id="KW-0597">Phosphoprotein</keyword>
<sequence length="282" mass="29443">MNAHPRPSGRSSVLPVLVIAALVLLMAMCTVGGEGPASTVVPWAMVAGAVAAAGWAVRRARADRRAYEARLTAWAASEAVLAERLRIAGDLHDIVSHGLGLITVRAAATRHLPKPPEVAAALTDIEDASRHATAELRRMLTVLREPRTAVQRAPLDGLDDLPRIVDGATVAGLRTRLTVDPLGEVSQGVQVAVCKTVREALNNAARYAGPTDVRVDVHRDGPHVVVAVSDAGPGRDGWHASPGAGHGLAALRERVGSLGGTLTAERVDAGFRVTARIPDVPA</sequence>
<dbReference type="PANTHER" id="PTHR24421:SF10">
    <property type="entry name" value="NITRATE_NITRITE SENSOR PROTEIN NARQ"/>
    <property type="match status" value="1"/>
</dbReference>
<keyword evidence="7" id="KW-0067">ATP-binding</keyword>